<dbReference type="PROSITE" id="PS00530">
    <property type="entry name" value="RNASE_T2_1"/>
    <property type="match status" value="1"/>
</dbReference>
<dbReference type="GeneID" id="63686388"/>
<dbReference type="EMBL" id="JH795873">
    <property type="protein sequence ID" value="EJT98394.1"/>
    <property type="molecule type" value="Genomic_DNA"/>
</dbReference>
<gene>
    <name evidence="4" type="ORF">DACRYDRAFT_18041</name>
</gene>
<evidence type="ECO:0000256" key="2">
    <source>
        <dbReference type="RuleBase" id="RU004328"/>
    </source>
</evidence>
<feature type="compositionally biased region" description="Polar residues" evidence="3">
    <location>
        <begin position="230"/>
        <end position="242"/>
    </location>
</feature>
<dbReference type="SUPFAM" id="SSF55895">
    <property type="entry name" value="Ribonuclease Rh-like"/>
    <property type="match status" value="1"/>
</dbReference>
<dbReference type="InterPro" id="IPR001568">
    <property type="entry name" value="RNase_T2-like"/>
</dbReference>
<feature type="region of interest" description="Disordered" evidence="3">
    <location>
        <begin position="227"/>
        <end position="317"/>
    </location>
</feature>
<sequence length="317" mass="35703">MKADYLYKHGSGNQFSQLSSEALVPQSSDASAQNPFINRNARRPQFNTNLQVHAPHREELNLNRVHTCPVPGVFSCTPEAQSTTSCCVQKPGGVLLHVQLWDVGIGLPNSWGIHGLWPDLCNGGYDESHDGDGRAYTPEQISDVLAASGPDGQSLVDFMNQVWLSNDDSPSEFWAHEASDAHFPGRRTVCGCRRSNQAASMTTRDFVCKGRKLSQVEYYLRAQGPVQDGNFVQSHPTRNSNCPDEGIEYPMKYRDGEPMNDRAGRSSGREGGNESRRAEQGEQEHGREHERGHESESRRRHEEERHHEERHHHYDDF</sequence>
<dbReference type="RefSeq" id="XP_040625292.1">
    <property type="nucleotide sequence ID" value="XM_040771326.1"/>
</dbReference>
<evidence type="ECO:0000256" key="3">
    <source>
        <dbReference type="SAM" id="MobiDB-lite"/>
    </source>
</evidence>
<dbReference type="OrthoDB" id="435754at2759"/>
<accession>M5FSW4</accession>
<evidence type="ECO:0000313" key="4">
    <source>
        <dbReference type="EMBL" id="EJT98394.1"/>
    </source>
</evidence>
<dbReference type="AlphaFoldDB" id="M5FSW4"/>
<keyword evidence="5" id="KW-1185">Reference proteome</keyword>
<proteinExistence type="inferred from homology"/>
<evidence type="ECO:0000313" key="5">
    <source>
        <dbReference type="Proteomes" id="UP000030653"/>
    </source>
</evidence>
<dbReference type="Gene3D" id="3.90.730.10">
    <property type="entry name" value="Ribonuclease T2-like"/>
    <property type="match status" value="2"/>
</dbReference>
<dbReference type="Pfam" id="PF00445">
    <property type="entry name" value="Ribonuclease_T2"/>
    <property type="match status" value="1"/>
</dbReference>
<dbReference type="GO" id="GO:0033897">
    <property type="term" value="F:ribonuclease T2 activity"/>
    <property type="evidence" value="ECO:0007669"/>
    <property type="project" value="InterPro"/>
</dbReference>
<organism evidence="4 5">
    <name type="scientific">Dacryopinax primogenitus (strain DJM 731)</name>
    <name type="common">Brown rot fungus</name>
    <dbReference type="NCBI Taxonomy" id="1858805"/>
    <lineage>
        <taxon>Eukaryota</taxon>
        <taxon>Fungi</taxon>
        <taxon>Dikarya</taxon>
        <taxon>Basidiomycota</taxon>
        <taxon>Agaricomycotina</taxon>
        <taxon>Dacrymycetes</taxon>
        <taxon>Dacrymycetales</taxon>
        <taxon>Dacrymycetaceae</taxon>
        <taxon>Dacryopinax</taxon>
    </lineage>
</organism>
<dbReference type="InterPro" id="IPR036430">
    <property type="entry name" value="RNase_T2-like_sf"/>
</dbReference>
<protein>
    <submittedName>
        <fullName evidence="4">Uncharacterized protein</fullName>
    </submittedName>
</protein>
<reference evidence="4 5" key="1">
    <citation type="journal article" date="2012" name="Science">
        <title>The Paleozoic origin of enzymatic lignin decomposition reconstructed from 31 fungal genomes.</title>
        <authorList>
            <person name="Floudas D."/>
            <person name="Binder M."/>
            <person name="Riley R."/>
            <person name="Barry K."/>
            <person name="Blanchette R.A."/>
            <person name="Henrissat B."/>
            <person name="Martinez A.T."/>
            <person name="Otillar R."/>
            <person name="Spatafora J.W."/>
            <person name="Yadav J.S."/>
            <person name="Aerts A."/>
            <person name="Benoit I."/>
            <person name="Boyd A."/>
            <person name="Carlson A."/>
            <person name="Copeland A."/>
            <person name="Coutinho P.M."/>
            <person name="de Vries R.P."/>
            <person name="Ferreira P."/>
            <person name="Findley K."/>
            <person name="Foster B."/>
            <person name="Gaskell J."/>
            <person name="Glotzer D."/>
            <person name="Gorecki P."/>
            <person name="Heitman J."/>
            <person name="Hesse C."/>
            <person name="Hori C."/>
            <person name="Igarashi K."/>
            <person name="Jurgens J.A."/>
            <person name="Kallen N."/>
            <person name="Kersten P."/>
            <person name="Kohler A."/>
            <person name="Kuees U."/>
            <person name="Kumar T.K.A."/>
            <person name="Kuo A."/>
            <person name="LaButti K."/>
            <person name="Larrondo L.F."/>
            <person name="Lindquist E."/>
            <person name="Ling A."/>
            <person name="Lombard V."/>
            <person name="Lucas S."/>
            <person name="Lundell T."/>
            <person name="Martin R."/>
            <person name="McLaughlin D.J."/>
            <person name="Morgenstern I."/>
            <person name="Morin E."/>
            <person name="Murat C."/>
            <person name="Nagy L.G."/>
            <person name="Nolan M."/>
            <person name="Ohm R.A."/>
            <person name="Patyshakuliyeva A."/>
            <person name="Rokas A."/>
            <person name="Ruiz-Duenas F.J."/>
            <person name="Sabat G."/>
            <person name="Salamov A."/>
            <person name="Samejima M."/>
            <person name="Schmutz J."/>
            <person name="Slot J.C."/>
            <person name="St John F."/>
            <person name="Stenlid J."/>
            <person name="Sun H."/>
            <person name="Sun S."/>
            <person name="Syed K."/>
            <person name="Tsang A."/>
            <person name="Wiebenga A."/>
            <person name="Young D."/>
            <person name="Pisabarro A."/>
            <person name="Eastwood D.C."/>
            <person name="Martin F."/>
            <person name="Cullen D."/>
            <person name="Grigoriev I.V."/>
            <person name="Hibbett D.S."/>
        </authorList>
    </citation>
    <scope>NUCLEOTIDE SEQUENCE [LARGE SCALE GENOMIC DNA]</scope>
    <source>
        <strain evidence="4 5">DJM-731 SS1</strain>
    </source>
</reference>
<comment type="similarity">
    <text evidence="1 2">Belongs to the RNase T2 family.</text>
</comment>
<dbReference type="GO" id="GO:0003723">
    <property type="term" value="F:RNA binding"/>
    <property type="evidence" value="ECO:0007669"/>
    <property type="project" value="InterPro"/>
</dbReference>
<feature type="compositionally biased region" description="Basic and acidic residues" evidence="3">
    <location>
        <begin position="251"/>
        <end position="317"/>
    </location>
</feature>
<evidence type="ECO:0000256" key="1">
    <source>
        <dbReference type="ARBA" id="ARBA00007469"/>
    </source>
</evidence>
<name>M5FSW4_DACPD</name>
<dbReference type="InterPro" id="IPR018188">
    <property type="entry name" value="RNase_T2_His_AS_1"/>
</dbReference>
<dbReference type="Proteomes" id="UP000030653">
    <property type="component" value="Unassembled WGS sequence"/>
</dbReference>
<dbReference type="HOGENOM" id="CLU_877237_0_0_1"/>
<dbReference type="OMA" id="FWAHEAS"/>